<dbReference type="InterPro" id="IPR012677">
    <property type="entry name" value="Nucleotide-bd_a/b_plait_sf"/>
</dbReference>
<dbReference type="InterPro" id="IPR057325">
    <property type="entry name" value="DeaD_dimer"/>
</dbReference>
<dbReference type="GO" id="GO:0016787">
    <property type="term" value="F:hydrolase activity"/>
    <property type="evidence" value="ECO:0007669"/>
    <property type="project" value="UniProtKB-KW"/>
</dbReference>
<evidence type="ECO:0000259" key="15">
    <source>
        <dbReference type="PROSITE" id="PS51195"/>
    </source>
</evidence>
<evidence type="ECO:0000256" key="1">
    <source>
        <dbReference type="ARBA" id="ARBA00004496"/>
    </source>
</evidence>
<dbReference type="SUPFAM" id="SSF52540">
    <property type="entry name" value="P-loop containing nucleoside triphosphate hydrolases"/>
    <property type="match status" value="1"/>
</dbReference>
<evidence type="ECO:0000256" key="2">
    <source>
        <dbReference type="ARBA" id="ARBA00022490"/>
    </source>
</evidence>
<comment type="subcellular location">
    <subcellularLocation>
        <location evidence="1 10">Cytoplasm</location>
    </subcellularLocation>
</comment>
<dbReference type="GO" id="GO:0000027">
    <property type="term" value="P:ribosomal large subunit assembly"/>
    <property type="evidence" value="ECO:0007669"/>
    <property type="project" value="UniProtKB-UniRule"/>
</dbReference>
<evidence type="ECO:0000313" key="16">
    <source>
        <dbReference type="EMBL" id="MBD8527679.1"/>
    </source>
</evidence>
<dbReference type="GO" id="GO:0003724">
    <property type="term" value="F:RNA helicase activity"/>
    <property type="evidence" value="ECO:0007669"/>
    <property type="project" value="UniProtKB-UniRule"/>
</dbReference>
<evidence type="ECO:0000259" key="13">
    <source>
        <dbReference type="PROSITE" id="PS51192"/>
    </source>
</evidence>
<dbReference type="FunFam" id="3.30.70.330:FF:000068">
    <property type="entry name" value="ATP-dependent RNA helicase DeaD"/>
    <property type="match status" value="1"/>
</dbReference>
<dbReference type="InterPro" id="IPR001650">
    <property type="entry name" value="Helicase_C-like"/>
</dbReference>
<dbReference type="SMART" id="SM00487">
    <property type="entry name" value="DEXDc"/>
    <property type="match status" value="1"/>
</dbReference>
<protein>
    <recommendedName>
        <fullName evidence="10">ATP-dependent RNA helicase DeaD</fullName>
        <ecNumber evidence="10">3.6.4.13</ecNumber>
    </recommendedName>
    <alternativeName>
        <fullName evidence="10">Cold-shock DEAD box protein A</fullName>
    </alternativeName>
</protein>
<dbReference type="InterPro" id="IPR034415">
    <property type="entry name" value="CsdA_RRM"/>
</dbReference>
<dbReference type="GO" id="GO:0005829">
    <property type="term" value="C:cytosol"/>
    <property type="evidence" value="ECO:0007669"/>
    <property type="project" value="TreeGrafter"/>
</dbReference>
<dbReference type="InterPro" id="IPR027417">
    <property type="entry name" value="P-loop_NTPase"/>
</dbReference>
<feature type="region of interest" description="Disordered" evidence="12">
    <location>
        <begin position="443"/>
        <end position="479"/>
    </location>
</feature>
<evidence type="ECO:0000313" key="17">
    <source>
        <dbReference type="Proteomes" id="UP000613768"/>
    </source>
</evidence>
<evidence type="ECO:0000256" key="4">
    <source>
        <dbReference type="ARBA" id="ARBA00022801"/>
    </source>
</evidence>
<organism evidence="16 17">
    <name type="scientific">Pseudomarimonas arenosa</name>
    <dbReference type="NCBI Taxonomy" id="2774145"/>
    <lineage>
        <taxon>Bacteria</taxon>
        <taxon>Pseudomonadati</taxon>
        <taxon>Pseudomonadota</taxon>
        <taxon>Gammaproteobacteria</taxon>
        <taxon>Lysobacterales</taxon>
        <taxon>Lysobacteraceae</taxon>
        <taxon>Pseudomarimonas</taxon>
    </lineage>
</organism>
<feature type="compositionally biased region" description="Basic and acidic residues" evidence="12">
    <location>
        <begin position="586"/>
        <end position="595"/>
    </location>
</feature>
<dbReference type="InterPro" id="IPR005580">
    <property type="entry name" value="DbpA/CsdA_RNA-bd_dom"/>
</dbReference>
<dbReference type="CDD" id="cd00268">
    <property type="entry name" value="DEADc"/>
    <property type="match status" value="1"/>
</dbReference>
<dbReference type="Pfam" id="PF25399">
    <property type="entry name" value="DeaD_dimer"/>
    <property type="match status" value="1"/>
</dbReference>
<proteinExistence type="inferred from homology"/>
<dbReference type="GO" id="GO:0005524">
    <property type="term" value="F:ATP binding"/>
    <property type="evidence" value="ECO:0007669"/>
    <property type="project" value="UniProtKB-UniRule"/>
</dbReference>
<accession>A0AAW3ZRH2</accession>
<keyword evidence="8 10" id="KW-0346">Stress response</keyword>
<evidence type="ECO:0000256" key="10">
    <source>
        <dbReference type="HAMAP-Rule" id="MF_00964"/>
    </source>
</evidence>
<dbReference type="HAMAP" id="MF_00964">
    <property type="entry name" value="DEAD_helicase_DeaD"/>
    <property type="match status" value="1"/>
</dbReference>
<feature type="region of interest" description="Disordered" evidence="12">
    <location>
        <begin position="558"/>
        <end position="631"/>
    </location>
</feature>
<comment type="function">
    <text evidence="10">DEAD-box RNA helicase involved in various cellular processes at low temperature, including ribosome biogenesis, mRNA degradation and translation initiation.</text>
</comment>
<dbReference type="EC" id="3.6.4.13" evidence="10"/>
<sequence>MSRASSTDSEPTAMASFTSLGLAEPLLRSLSDVGYETPSPIQAATLPLLMQGRDVLGQAQTGTGKTAAFALPILHRLNIQSASTQALVLCPTRELAIQVAEAFQKYASHMRDFHVLPIYGGQAYGPQLKALKRGVQVVVGTPGRVIDHLERGTLDLSTLQTLVLDEADEMLRMGFVDDVEAVLKRLPEQRQIALFSATMPAPIRRLARTYLRDPEEVAIAAKTTTAENIRQRYWWVSGLDKLDALTRILEVETFDAMIIFTRTKQATEELAEKLSARGFSAAAINGDLAQAQRERTVQRLREGHLDILVATDVAARGLDVERISHVLNYDIPYDTESYVHRIGRTGRAGRQGEAILFVTPRERGMLRSIERATRQPIEQMSLPSVDAVNEQRVSKFLSRITDALGDPELAPFQAMIRRYKSEQNVSADDVAAALARLLQGEEPLLLPPEPVQTPRPERPRRGPPESGESARSAPPRVAPQEGYAMEAYRVEVGYQHGVKPGNLVGAIANEAGLESRFIGRIEIGDEYSLVDLPEGMPEELIAHMQGVWVSGQRLKMRKATARDELPSRGSKRPGGKRAGPGGPGGRGDDRGEGRPSRGPKPGGNKPDGYKSGGYKPGGFKAGGPKGGKRDR</sequence>
<dbReference type="AlphaFoldDB" id="A0AAW3ZRH2"/>
<reference evidence="16 17" key="1">
    <citation type="submission" date="2020-09" db="EMBL/GenBank/DDBJ databases">
        <title>Pseudoxanthomonas sp. CAU 1598 isolated from sand of Yaerae Beach.</title>
        <authorList>
            <person name="Kim W."/>
        </authorList>
    </citation>
    <scope>NUCLEOTIDE SEQUENCE [LARGE SCALE GENOMIC DNA]</scope>
    <source>
        <strain evidence="16 17">CAU 1598</strain>
    </source>
</reference>
<dbReference type="InterPro" id="IPR014001">
    <property type="entry name" value="Helicase_ATP-bd"/>
</dbReference>
<keyword evidence="3 10" id="KW-0547">Nucleotide-binding</keyword>
<dbReference type="GO" id="GO:0033592">
    <property type="term" value="F:RNA strand annealing activity"/>
    <property type="evidence" value="ECO:0007669"/>
    <property type="project" value="TreeGrafter"/>
</dbReference>
<keyword evidence="17" id="KW-1185">Reference proteome</keyword>
<evidence type="ECO:0000256" key="12">
    <source>
        <dbReference type="SAM" id="MobiDB-lite"/>
    </source>
</evidence>
<evidence type="ECO:0000256" key="8">
    <source>
        <dbReference type="ARBA" id="ARBA00023016"/>
    </source>
</evidence>
<dbReference type="InterPro" id="IPR011545">
    <property type="entry name" value="DEAD/DEAH_box_helicase_dom"/>
</dbReference>
<dbReference type="Pfam" id="PF03880">
    <property type="entry name" value="DbpA"/>
    <property type="match status" value="1"/>
</dbReference>
<feature type="domain" description="Helicase ATP-binding" evidence="13">
    <location>
        <begin position="46"/>
        <end position="217"/>
    </location>
</feature>
<comment type="caution">
    <text evidence="16">The sequence shown here is derived from an EMBL/GenBank/DDBJ whole genome shotgun (WGS) entry which is preliminary data.</text>
</comment>
<keyword evidence="6 10" id="KW-0067">ATP-binding</keyword>
<dbReference type="PROSITE" id="PS51194">
    <property type="entry name" value="HELICASE_CTER"/>
    <property type="match status" value="1"/>
</dbReference>
<dbReference type="Pfam" id="PF00271">
    <property type="entry name" value="Helicase_C"/>
    <property type="match status" value="1"/>
</dbReference>
<dbReference type="PROSITE" id="PS51195">
    <property type="entry name" value="Q_MOTIF"/>
    <property type="match status" value="1"/>
</dbReference>
<gene>
    <name evidence="10" type="primary">deaD</name>
    <name evidence="10" type="synonym">csdA</name>
    <name evidence="16" type="ORF">IFO71_18185</name>
</gene>
<keyword evidence="2 10" id="KW-0963">Cytoplasm</keyword>
<dbReference type="GO" id="GO:0006401">
    <property type="term" value="P:RNA catabolic process"/>
    <property type="evidence" value="ECO:0007669"/>
    <property type="project" value="UniProtKB-UniRule"/>
</dbReference>
<dbReference type="InterPro" id="IPR028618">
    <property type="entry name" value="DEAD_helicase_DeaD"/>
</dbReference>
<dbReference type="GO" id="GO:0005840">
    <property type="term" value="C:ribosome"/>
    <property type="evidence" value="ECO:0007669"/>
    <property type="project" value="TreeGrafter"/>
</dbReference>
<keyword evidence="7 10" id="KW-0694">RNA-binding</keyword>
<dbReference type="FunFam" id="3.40.50.300:FF:000108">
    <property type="entry name" value="ATP-dependent RNA helicase RhlE"/>
    <property type="match status" value="1"/>
</dbReference>
<comment type="catalytic activity">
    <reaction evidence="9 10">
        <text>ATP + H2O = ADP + phosphate + H(+)</text>
        <dbReference type="Rhea" id="RHEA:13065"/>
        <dbReference type="ChEBI" id="CHEBI:15377"/>
        <dbReference type="ChEBI" id="CHEBI:15378"/>
        <dbReference type="ChEBI" id="CHEBI:30616"/>
        <dbReference type="ChEBI" id="CHEBI:43474"/>
        <dbReference type="ChEBI" id="CHEBI:456216"/>
        <dbReference type="EC" id="3.6.4.13"/>
    </reaction>
</comment>
<keyword evidence="4 10" id="KW-0378">Hydrolase</keyword>
<evidence type="ECO:0000256" key="7">
    <source>
        <dbReference type="ARBA" id="ARBA00022884"/>
    </source>
</evidence>
<evidence type="ECO:0000256" key="5">
    <source>
        <dbReference type="ARBA" id="ARBA00022806"/>
    </source>
</evidence>
<evidence type="ECO:0000256" key="11">
    <source>
        <dbReference type="PROSITE-ProRule" id="PRU00552"/>
    </source>
</evidence>
<feature type="short sequence motif" description="Q motif" evidence="11">
    <location>
        <begin position="15"/>
        <end position="43"/>
    </location>
</feature>
<dbReference type="InterPro" id="IPR000629">
    <property type="entry name" value="RNA-helicase_DEAD-box_CS"/>
</dbReference>
<dbReference type="PROSITE" id="PS51192">
    <property type="entry name" value="HELICASE_ATP_BIND_1"/>
    <property type="match status" value="1"/>
</dbReference>
<feature type="compositionally biased region" description="Gly residues" evidence="12">
    <location>
        <begin position="610"/>
        <end position="625"/>
    </location>
</feature>
<dbReference type="CDD" id="cd18787">
    <property type="entry name" value="SF2_C_DEAD"/>
    <property type="match status" value="1"/>
</dbReference>
<feature type="compositionally biased region" description="Gly residues" evidence="12">
    <location>
        <begin position="576"/>
        <end position="585"/>
    </location>
</feature>
<evidence type="ECO:0000256" key="6">
    <source>
        <dbReference type="ARBA" id="ARBA00022840"/>
    </source>
</evidence>
<dbReference type="EMBL" id="JACYTR010000060">
    <property type="protein sequence ID" value="MBD8527679.1"/>
    <property type="molecule type" value="Genomic_DNA"/>
</dbReference>
<dbReference type="SMART" id="SM00490">
    <property type="entry name" value="HELICc"/>
    <property type="match status" value="1"/>
</dbReference>
<dbReference type="InterPro" id="IPR050547">
    <property type="entry name" value="DEAD_box_RNA_helicases"/>
</dbReference>
<dbReference type="PANTHER" id="PTHR47963:SF8">
    <property type="entry name" value="ATP-DEPENDENT RNA HELICASE DEAD"/>
    <property type="match status" value="1"/>
</dbReference>
<dbReference type="CDD" id="cd12499">
    <property type="entry name" value="RRM_EcCsdA_like"/>
    <property type="match status" value="1"/>
</dbReference>
<dbReference type="Gene3D" id="3.30.70.330">
    <property type="match status" value="1"/>
</dbReference>
<dbReference type="PANTHER" id="PTHR47963">
    <property type="entry name" value="DEAD-BOX ATP-DEPENDENT RNA HELICASE 47, MITOCHONDRIAL"/>
    <property type="match status" value="1"/>
</dbReference>
<name>A0AAW3ZRH2_9GAMM</name>
<evidence type="ECO:0000256" key="3">
    <source>
        <dbReference type="ARBA" id="ARBA00022741"/>
    </source>
</evidence>
<feature type="domain" description="DEAD-box RNA helicase Q" evidence="15">
    <location>
        <begin position="15"/>
        <end position="43"/>
    </location>
</feature>
<dbReference type="Gene3D" id="3.40.50.300">
    <property type="entry name" value="P-loop containing nucleotide triphosphate hydrolases"/>
    <property type="match status" value="2"/>
</dbReference>
<dbReference type="InterPro" id="IPR014014">
    <property type="entry name" value="RNA_helicase_DEAD_Q_motif"/>
</dbReference>
<dbReference type="GO" id="GO:0070417">
    <property type="term" value="P:cellular response to cold"/>
    <property type="evidence" value="ECO:0007669"/>
    <property type="project" value="InterPro"/>
</dbReference>
<dbReference type="Proteomes" id="UP000613768">
    <property type="component" value="Unassembled WGS sequence"/>
</dbReference>
<keyword evidence="5 10" id="KW-0347">Helicase</keyword>
<feature type="domain" description="Helicase C-terminal" evidence="14">
    <location>
        <begin position="241"/>
        <end position="388"/>
    </location>
</feature>
<dbReference type="Pfam" id="PF00270">
    <property type="entry name" value="DEAD"/>
    <property type="match status" value="1"/>
</dbReference>
<dbReference type="PROSITE" id="PS00039">
    <property type="entry name" value="DEAD_ATP_HELICASE"/>
    <property type="match status" value="1"/>
</dbReference>
<evidence type="ECO:0000256" key="9">
    <source>
        <dbReference type="ARBA" id="ARBA00047984"/>
    </source>
</evidence>
<evidence type="ECO:0000259" key="14">
    <source>
        <dbReference type="PROSITE" id="PS51194"/>
    </source>
</evidence>
<comment type="similarity">
    <text evidence="10">Belongs to the DEAD box helicase family. DeaD/CsdA subfamily.</text>
</comment>
<dbReference type="InterPro" id="IPR044742">
    <property type="entry name" value="DEAD/DEAH_RhlB"/>
</dbReference>